<accession>A0AAN9QT56</accession>
<organism evidence="1 2">
    <name type="scientific">Phaseolus coccineus</name>
    <name type="common">Scarlet runner bean</name>
    <name type="synonym">Phaseolus multiflorus</name>
    <dbReference type="NCBI Taxonomy" id="3886"/>
    <lineage>
        <taxon>Eukaryota</taxon>
        <taxon>Viridiplantae</taxon>
        <taxon>Streptophyta</taxon>
        <taxon>Embryophyta</taxon>
        <taxon>Tracheophyta</taxon>
        <taxon>Spermatophyta</taxon>
        <taxon>Magnoliopsida</taxon>
        <taxon>eudicotyledons</taxon>
        <taxon>Gunneridae</taxon>
        <taxon>Pentapetalae</taxon>
        <taxon>rosids</taxon>
        <taxon>fabids</taxon>
        <taxon>Fabales</taxon>
        <taxon>Fabaceae</taxon>
        <taxon>Papilionoideae</taxon>
        <taxon>50 kb inversion clade</taxon>
        <taxon>NPAAA clade</taxon>
        <taxon>indigoferoid/millettioid clade</taxon>
        <taxon>Phaseoleae</taxon>
        <taxon>Phaseolus</taxon>
    </lineage>
</organism>
<evidence type="ECO:0000313" key="1">
    <source>
        <dbReference type="EMBL" id="KAK7346759.1"/>
    </source>
</evidence>
<comment type="caution">
    <text evidence="1">The sequence shown here is derived from an EMBL/GenBank/DDBJ whole genome shotgun (WGS) entry which is preliminary data.</text>
</comment>
<name>A0AAN9QT56_PHACN</name>
<gene>
    <name evidence="1" type="ORF">VNO80_21282</name>
</gene>
<dbReference type="EMBL" id="JAYMYR010000008">
    <property type="protein sequence ID" value="KAK7346759.1"/>
    <property type="molecule type" value="Genomic_DNA"/>
</dbReference>
<keyword evidence="2" id="KW-1185">Reference proteome</keyword>
<dbReference type="Proteomes" id="UP001374584">
    <property type="component" value="Unassembled WGS sequence"/>
</dbReference>
<protein>
    <submittedName>
        <fullName evidence="1">Uncharacterized protein</fullName>
    </submittedName>
</protein>
<proteinExistence type="predicted"/>
<dbReference type="AlphaFoldDB" id="A0AAN9QT56"/>
<sequence>MELRNFDAVMFFPETTETEAINPFLCNLSSGKLGMQKQLKMGKNTISWYEWGKMVAGIGNFKGILHLNTSTCFLHYIQQPRRRAKQQRVITCGAYLVNL</sequence>
<evidence type="ECO:0000313" key="2">
    <source>
        <dbReference type="Proteomes" id="UP001374584"/>
    </source>
</evidence>
<reference evidence="1 2" key="1">
    <citation type="submission" date="2024-01" db="EMBL/GenBank/DDBJ databases">
        <title>The genomes of 5 underutilized Papilionoideae crops provide insights into root nodulation and disease resistanc.</title>
        <authorList>
            <person name="Jiang F."/>
        </authorList>
    </citation>
    <scope>NUCLEOTIDE SEQUENCE [LARGE SCALE GENOMIC DNA]</scope>
    <source>
        <strain evidence="1">JINMINGXINNONG_FW02</strain>
        <tissue evidence="1">Leaves</tissue>
    </source>
</reference>